<sequence>MKPKRTTPKMSGLVVAALRNLRDAHGSTAKEIMKYIMAEYNASEATVQRQLKTALKRGVEYGILKKTNAGYSLNTDAEVIGPVEACKKKKPKRAACGKPKPKRTCKKKKKKPSCPKKKKKPSCPKKKKKKNPCNVCATRGKRGDCAQPVQLVRDGTPSIDDDQKTEAGDKRSQVDEDEQAAASSRSRSTSKGPRSRSQSIARSRQSSDYEDDRQDED</sequence>
<evidence type="ECO:0000313" key="2">
    <source>
        <dbReference type="Proteomes" id="UP001239111"/>
    </source>
</evidence>
<reference evidence="1" key="1">
    <citation type="submission" date="2023-04" db="EMBL/GenBank/DDBJ databases">
        <title>A chromosome-level genome assembly of the parasitoid wasp Eretmocerus hayati.</title>
        <authorList>
            <person name="Zhong Y."/>
            <person name="Liu S."/>
            <person name="Liu Y."/>
        </authorList>
    </citation>
    <scope>NUCLEOTIDE SEQUENCE</scope>
    <source>
        <strain evidence="1">ZJU_SS_LIU_2023</strain>
    </source>
</reference>
<dbReference type="EMBL" id="CM056744">
    <property type="protein sequence ID" value="KAJ8664641.1"/>
    <property type="molecule type" value="Genomic_DNA"/>
</dbReference>
<keyword evidence="2" id="KW-1185">Reference proteome</keyword>
<organism evidence="1 2">
    <name type="scientific">Eretmocerus hayati</name>
    <dbReference type="NCBI Taxonomy" id="131215"/>
    <lineage>
        <taxon>Eukaryota</taxon>
        <taxon>Metazoa</taxon>
        <taxon>Ecdysozoa</taxon>
        <taxon>Arthropoda</taxon>
        <taxon>Hexapoda</taxon>
        <taxon>Insecta</taxon>
        <taxon>Pterygota</taxon>
        <taxon>Neoptera</taxon>
        <taxon>Endopterygota</taxon>
        <taxon>Hymenoptera</taxon>
        <taxon>Apocrita</taxon>
        <taxon>Proctotrupomorpha</taxon>
        <taxon>Chalcidoidea</taxon>
        <taxon>Aphelinidae</taxon>
        <taxon>Aphelininae</taxon>
        <taxon>Eretmocerus</taxon>
    </lineage>
</organism>
<name>A0ACC2N0W1_9HYME</name>
<accession>A0ACC2N0W1</accession>
<protein>
    <submittedName>
        <fullName evidence="1">Uncharacterized protein</fullName>
    </submittedName>
</protein>
<dbReference type="Proteomes" id="UP001239111">
    <property type="component" value="Chromosome 4"/>
</dbReference>
<proteinExistence type="predicted"/>
<comment type="caution">
    <text evidence="1">The sequence shown here is derived from an EMBL/GenBank/DDBJ whole genome shotgun (WGS) entry which is preliminary data.</text>
</comment>
<gene>
    <name evidence="1" type="ORF">QAD02_006303</name>
</gene>
<evidence type="ECO:0000313" key="1">
    <source>
        <dbReference type="EMBL" id="KAJ8664641.1"/>
    </source>
</evidence>